<evidence type="ECO:0000259" key="4">
    <source>
        <dbReference type="Pfam" id="PF20990"/>
    </source>
</evidence>
<dbReference type="Pfam" id="PF20990">
    <property type="entry name" value="DUF2207_C"/>
    <property type="match status" value="1"/>
</dbReference>
<feature type="transmembrane region" description="Helical" evidence="2">
    <location>
        <begin position="560"/>
        <end position="583"/>
    </location>
</feature>
<dbReference type="Proteomes" id="UP000483293">
    <property type="component" value="Unassembled WGS sequence"/>
</dbReference>
<dbReference type="InterPro" id="IPR048389">
    <property type="entry name" value="YciQ-like_C"/>
</dbReference>
<accession>A0A6L9SR70</accession>
<gene>
    <name evidence="5" type="ORF">GFD21_04175</name>
</gene>
<feature type="domain" description="Predicted membrane protein YciQ-like C-terminal" evidence="4">
    <location>
        <begin position="351"/>
        <end position="638"/>
    </location>
</feature>
<organism evidence="5 6">
    <name type="scientific">Bifidobacterium platyrrhinorum</name>
    <dbReference type="NCBI Taxonomy" id="2661628"/>
    <lineage>
        <taxon>Bacteria</taxon>
        <taxon>Bacillati</taxon>
        <taxon>Actinomycetota</taxon>
        <taxon>Actinomycetes</taxon>
        <taxon>Bifidobacteriales</taxon>
        <taxon>Bifidobacteriaceae</taxon>
        <taxon>Bifidobacterium</taxon>
    </lineage>
</organism>
<feature type="region of interest" description="Disordered" evidence="1">
    <location>
        <begin position="739"/>
        <end position="778"/>
    </location>
</feature>
<dbReference type="RefSeq" id="WP_163196690.1">
    <property type="nucleotide sequence ID" value="NZ_WHZV01000002.1"/>
</dbReference>
<dbReference type="InterPro" id="IPR018702">
    <property type="entry name" value="DUF2207"/>
</dbReference>
<evidence type="ECO:0000256" key="1">
    <source>
        <dbReference type="SAM" id="MobiDB-lite"/>
    </source>
</evidence>
<name>A0A6L9SR70_9BIFI</name>
<feature type="compositionally biased region" description="Gly residues" evidence="1">
    <location>
        <begin position="758"/>
        <end position="778"/>
    </location>
</feature>
<evidence type="ECO:0000259" key="3">
    <source>
        <dbReference type="Pfam" id="PF09972"/>
    </source>
</evidence>
<dbReference type="AlphaFoldDB" id="A0A6L9SR70"/>
<evidence type="ECO:0000256" key="2">
    <source>
        <dbReference type="SAM" id="Phobius"/>
    </source>
</evidence>
<feature type="domain" description="DUF2207" evidence="3">
    <location>
        <begin position="41"/>
        <end position="273"/>
    </location>
</feature>
<evidence type="ECO:0000313" key="6">
    <source>
        <dbReference type="Proteomes" id="UP000483293"/>
    </source>
</evidence>
<keyword evidence="2" id="KW-1133">Transmembrane helix</keyword>
<dbReference type="Pfam" id="PF09972">
    <property type="entry name" value="DUF2207"/>
    <property type="match status" value="1"/>
</dbReference>
<keyword evidence="6" id="KW-1185">Reference proteome</keyword>
<keyword evidence="2" id="KW-0812">Transmembrane</keyword>
<proteinExistence type="predicted"/>
<reference evidence="5 6" key="1">
    <citation type="submission" date="2019-10" db="EMBL/GenBank/DDBJ databases">
        <title>Bifidobacterium from non-human primates.</title>
        <authorList>
            <person name="Modesto M."/>
        </authorList>
    </citation>
    <scope>NUCLEOTIDE SEQUENCE [LARGE SCALE GENOMIC DNA]</scope>
    <source>
        <strain evidence="5 6">SMA15</strain>
    </source>
</reference>
<sequence>MRKRFIVAIIVSLVVVLPMSFVVGAIAVAQRFGIASPLSYRSLDYDVRVVGNGDLEVTQTIDVRMTERKDDNGKVRPWKQLYQQYRLKSSNLTGISDISVKNITEGIDYEESAKSAIPDVYSDSEWNAEQANHWYIAKVNGGATTSYEVGDGEVSLPQGVQGDDEQTVELGWNIPATASADSMRFRIRFTMHDVATAWDDVATFQWEPFGKENQVPIGTVTGTVRFPAGVGKTDSWAWLHTERESTTTRTAGGGLEFTVHDVRSGDYLDLVAAYDVHKTRNIARTRSGDRLDALKHSEDEQRRQWEENKRNAARARLIYWTITLIMGVILCAWAIIAVVSSHLRSRYRGPIEYWRDKPSASPAAAARLIGIVDHGKGGGGGRAPAMSRSNRELTATMLSLAVKKAIAIFPGPASMYYGIDLSEAAPASLSRFVAADPGRRRAAGTTSTIVVMPQSIDRIPNTTQMGLTQSENALLDLLIVISQRVGCPVFDLNQMREACRDWKDGYIELGRFTDACDTEYRRLGASKSVSWQWILSGVLAAVLGFVTLLANAIIGYSAVGLLLGLPALTIGLFCSMTGATHVITRQGQETAGQCLGLKRYMEDFSDFTDRGAADLALWDWYMVYAAAFGISDKVKRELAKAYPEVTDPEWLDRNASDSTFYWDYRADRWRDERYDEPHGTMRVGGVSVGSGPVQAFGGGFHGIGPNAVQNGGGPGFGLGDLGSQLSAGMSDITSTIHEAAPVSSDSGSDWSSSSSGSFSGGGFGGSSGGSGGGSFGGR</sequence>
<comment type="caution">
    <text evidence="5">The sequence shown here is derived from an EMBL/GenBank/DDBJ whole genome shotgun (WGS) entry which is preliminary data.</text>
</comment>
<evidence type="ECO:0000313" key="5">
    <source>
        <dbReference type="EMBL" id="NEG54984.1"/>
    </source>
</evidence>
<feature type="transmembrane region" description="Helical" evidence="2">
    <location>
        <begin position="317"/>
        <end position="339"/>
    </location>
</feature>
<protein>
    <submittedName>
        <fullName evidence="5">DUF2207 domain-containing protein</fullName>
    </submittedName>
</protein>
<keyword evidence="2" id="KW-0472">Membrane</keyword>
<dbReference type="EMBL" id="WHZV01000002">
    <property type="protein sequence ID" value="NEG54984.1"/>
    <property type="molecule type" value="Genomic_DNA"/>
</dbReference>
<feature type="transmembrane region" description="Helical" evidence="2">
    <location>
        <begin position="531"/>
        <end position="554"/>
    </location>
</feature>
<feature type="compositionally biased region" description="Low complexity" evidence="1">
    <location>
        <begin position="743"/>
        <end position="757"/>
    </location>
</feature>